<dbReference type="EMBL" id="OD569864">
    <property type="protein sequence ID" value="CAD7448335.1"/>
    <property type="molecule type" value="Genomic_DNA"/>
</dbReference>
<accession>A0A7R9F7K6</accession>
<reference evidence="1" key="1">
    <citation type="submission" date="2020-11" db="EMBL/GenBank/DDBJ databases">
        <authorList>
            <person name="Tran Van P."/>
        </authorList>
    </citation>
    <scope>NUCLEOTIDE SEQUENCE</scope>
</reference>
<protein>
    <submittedName>
        <fullName evidence="1">Uncharacterized protein</fullName>
    </submittedName>
</protein>
<organism evidence="1">
    <name type="scientific">Timema bartmani</name>
    <dbReference type="NCBI Taxonomy" id="61472"/>
    <lineage>
        <taxon>Eukaryota</taxon>
        <taxon>Metazoa</taxon>
        <taxon>Ecdysozoa</taxon>
        <taxon>Arthropoda</taxon>
        <taxon>Hexapoda</taxon>
        <taxon>Insecta</taxon>
        <taxon>Pterygota</taxon>
        <taxon>Neoptera</taxon>
        <taxon>Polyneoptera</taxon>
        <taxon>Phasmatodea</taxon>
        <taxon>Timematodea</taxon>
        <taxon>Timematoidea</taxon>
        <taxon>Timematidae</taxon>
        <taxon>Timema</taxon>
    </lineage>
</organism>
<gene>
    <name evidence="1" type="ORF">TBIB3V08_LOCUS10622</name>
</gene>
<sequence>MTLYELHAPIMIYAEHRHDYGEIDEQALKNKVEEAAQILEEAISILKLEDPDTPEGTIGRIAEQSFDQLKASIRKEKEKDPTTIDV</sequence>
<dbReference type="AlphaFoldDB" id="A0A7R9F7K6"/>
<proteinExistence type="predicted"/>
<evidence type="ECO:0000313" key="1">
    <source>
        <dbReference type="EMBL" id="CAD7448335.1"/>
    </source>
</evidence>
<name>A0A7R9F7K6_9NEOP</name>